<comment type="caution">
    <text evidence="1">The sequence shown here is derived from an EMBL/GenBank/DDBJ whole genome shotgun (WGS) entry which is preliminary data.</text>
</comment>
<accession>A0ACC0PEV9</accession>
<keyword evidence="2" id="KW-1185">Reference proteome</keyword>
<gene>
    <name evidence="1" type="ORF">RHMOL_Rhmol03G0094900</name>
</gene>
<proteinExistence type="predicted"/>
<organism evidence="1 2">
    <name type="scientific">Rhododendron molle</name>
    <name type="common">Chinese azalea</name>
    <name type="synonym">Azalea mollis</name>
    <dbReference type="NCBI Taxonomy" id="49168"/>
    <lineage>
        <taxon>Eukaryota</taxon>
        <taxon>Viridiplantae</taxon>
        <taxon>Streptophyta</taxon>
        <taxon>Embryophyta</taxon>
        <taxon>Tracheophyta</taxon>
        <taxon>Spermatophyta</taxon>
        <taxon>Magnoliopsida</taxon>
        <taxon>eudicotyledons</taxon>
        <taxon>Gunneridae</taxon>
        <taxon>Pentapetalae</taxon>
        <taxon>asterids</taxon>
        <taxon>Ericales</taxon>
        <taxon>Ericaceae</taxon>
        <taxon>Ericoideae</taxon>
        <taxon>Rhodoreae</taxon>
        <taxon>Rhododendron</taxon>
    </lineage>
</organism>
<evidence type="ECO:0000313" key="1">
    <source>
        <dbReference type="EMBL" id="KAI8563213.1"/>
    </source>
</evidence>
<reference evidence="1" key="1">
    <citation type="submission" date="2022-02" db="EMBL/GenBank/DDBJ databases">
        <title>Plant Genome Project.</title>
        <authorList>
            <person name="Zhang R.-G."/>
        </authorList>
    </citation>
    <scope>NUCLEOTIDE SEQUENCE</scope>
    <source>
        <strain evidence="1">AT1</strain>
    </source>
</reference>
<evidence type="ECO:0000313" key="2">
    <source>
        <dbReference type="Proteomes" id="UP001062846"/>
    </source>
</evidence>
<dbReference type="EMBL" id="CM046390">
    <property type="protein sequence ID" value="KAI8563213.1"/>
    <property type="molecule type" value="Genomic_DNA"/>
</dbReference>
<protein>
    <submittedName>
        <fullName evidence="1">Uncharacterized protein</fullName>
    </submittedName>
</protein>
<name>A0ACC0PEV9_RHOML</name>
<dbReference type="Proteomes" id="UP001062846">
    <property type="component" value="Chromosome 3"/>
</dbReference>
<sequence length="331" mass="36193">MENMATNPNFSKQVSTPLLISLIGIAATALAIVIYNLVVTKCCAAARSRQPTNTPPYSSDTDSPSRGLDPKLLETIPVVCYSGLESDVDDRAECAICLGELEEGESVRLLPNCRHAFHVACVDRWFAGHTNCPVCRSPVVAPVGPMLTTTTTTSGGEVGPAVFVRETSRPSNIQHKPLASQRPRDCNRSTGRGGGLLRHCASVDLPAGAQGLGLLKLKRSYSMDQSFLVVIERVGRESHEIRGGCSSSSSSSAASCSNKFDRSVRHLDRVSARLLRSFSRLRMGRGGTETRGEQRREKTESAYDWELRPKLGKSFTFTYCLLFRIFQSRHI</sequence>